<comment type="subcellular location">
    <subcellularLocation>
        <location evidence="1">Cell membrane</location>
        <topology evidence="1">Multi-pass membrane protein</topology>
    </subcellularLocation>
</comment>
<evidence type="ECO:0000256" key="2">
    <source>
        <dbReference type="ARBA" id="ARBA00004752"/>
    </source>
</evidence>
<feature type="transmembrane region" description="Helical" evidence="22">
    <location>
        <begin position="141"/>
        <end position="159"/>
    </location>
</feature>
<evidence type="ECO:0000256" key="4">
    <source>
        <dbReference type="ARBA" id="ARBA00022618"/>
    </source>
</evidence>
<protein>
    <recommendedName>
        <fullName evidence="17">Probable peptidoglycan glycosyltransferase FtsW</fullName>
        <ecNumber evidence="19">2.4.99.28</ecNumber>
    </recommendedName>
    <alternativeName>
        <fullName evidence="18">Cell division protein FtsW</fullName>
    </alternativeName>
    <alternativeName>
        <fullName evidence="15">Cell wall polymerase</fullName>
    </alternativeName>
    <alternativeName>
        <fullName evidence="14">Peptidoglycan polymerase</fullName>
    </alternativeName>
</protein>
<keyword evidence="7 22" id="KW-0812">Transmembrane</keyword>
<evidence type="ECO:0000256" key="12">
    <source>
        <dbReference type="ARBA" id="ARBA00023306"/>
    </source>
</evidence>
<feature type="transmembrane region" description="Helical" evidence="22">
    <location>
        <begin position="338"/>
        <end position="359"/>
    </location>
</feature>
<comment type="similarity">
    <text evidence="16">Belongs to the SEDS family. FtsW subfamily.</text>
</comment>
<feature type="transmembrane region" description="Helical" evidence="22">
    <location>
        <begin position="301"/>
        <end position="326"/>
    </location>
</feature>
<evidence type="ECO:0000256" key="15">
    <source>
        <dbReference type="ARBA" id="ARBA00033270"/>
    </source>
</evidence>
<keyword evidence="9" id="KW-0573">Peptidoglycan synthesis</keyword>
<dbReference type="GO" id="GO:0051301">
    <property type="term" value="P:cell division"/>
    <property type="evidence" value="ECO:0007669"/>
    <property type="project" value="UniProtKB-KW"/>
</dbReference>
<evidence type="ECO:0000256" key="3">
    <source>
        <dbReference type="ARBA" id="ARBA00022475"/>
    </source>
</evidence>
<feature type="transmembrane region" description="Helical" evidence="22">
    <location>
        <begin position="184"/>
        <end position="203"/>
    </location>
</feature>
<accession>A0A938XUU5</accession>
<evidence type="ECO:0000256" key="6">
    <source>
        <dbReference type="ARBA" id="ARBA00022679"/>
    </source>
</evidence>
<keyword evidence="11 22" id="KW-0472">Membrane</keyword>
<gene>
    <name evidence="23" type="ORF">JOC47_002803</name>
</gene>
<comment type="caution">
    <text evidence="23">The sequence shown here is derived from an EMBL/GenBank/DDBJ whole genome shotgun (WGS) entry which is preliminary data.</text>
</comment>
<evidence type="ECO:0000256" key="9">
    <source>
        <dbReference type="ARBA" id="ARBA00022984"/>
    </source>
</evidence>
<dbReference type="GO" id="GO:0032153">
    <property type="term" value="C:cell division site"/>
    <property type="evidence" value="ECO:0007669"/>
    <property type="project" value="TreeGrafter"/>
</dbReference>
<evidence type="ECO:0000313" key="23">
    <source>
        <dbReference type="EMBL" id="MBM7557935.1"/>
    </source>
</evidence>
<evidence type="ECO:0000256" key="5">
    <source>
        <dbReference type="ARBA" id="ARBA00022676"/>
    </source>
</evidence>
<evidence type="ECO:0000256" key="7">
    <source>
        <dbReference type="ARBA" id="ARBA00022692"/>
    </source>
</evidence>
<name>A0A938XUU5_9FIRM</name>
<evidence type="ECO:0000256" key="8">
    <source>
        <dbReference type="ARBA" id="ARBA00022960"/>
    </source>
</evidence>
<feature type="transmembrane region" description="Helical" evidence="22">
    <location>
        <begin position="48"/>
        <end position="66"/>
    </location>
</feature>
<dbReference type="RefSeq" id="WP_204702844.1">
    <property type="nucleotide sequence ID" value="NZ_JAFBDQ010000020.1"/>
</dbReference>
<keyword evidence="12" id="KW-0131">Cell cycle</keyword>
<evidence type="ECO:0000256" key="18">
    <source>
        <dbReference type="ARBA" id="ARBA00041418"/>
    </source>
</evidence>
<feature type="transmembrane region" description="Helical" evidence="22">
    <location>
        <begin position="263"/>
        <end position="289"/>
    </location>
</feature>
<evidence type="ECO:0000256" key="1">
    <source>
        <dbReference type="ARBA" id="ARBA00004651"/>
    </source>
</evidence>
<evidence type="ECO:0000256" key="17">
    <source>
        <dbReference type="ARBA" id="ARBA00041185"/>
    </source>
</evidence>
<dbReference type="GO" id="GO:0008360">
    <property type="term" value="P:regulation of cell shape"/>
    <property type="evidence" value="ECO:0007669"/>
    <property type="project" value="UniProtKB-KW"/>
</dbReference>
<organism evidence="23 24">
    <name type="scientific">Halanaerobacter jeridensis</name>
    <dbReference type="NCBI Taxonomy" id="706427"/>
    <lineage>
        <taxon>Bacteria</taxon>
        <taxon>Bacillati</taxon>
        <taxon>Bacillota</taxon>
        <taxon>Clostridia</taxon>
        <taxon>Halanaerobiales</taxon>
        <taxon>Halobacteroidaceae</taxon>
        <taxon>Halanaerobacter</taxon>
    </lineage>
</organism>
<comment type="function">
    <text evidence="21">Peptidoglycan polymerase that is essential for cell division.</text>
</comment>
<evidence type="ECO:0000256" key="10">
    <source>
        <dbReference type="ARBA" id="ARBA00022989"/>
    </source>
</evidence>
<evidence type="ECO:0000313" key="24">
    <source>
        <dbReference type="Proteomes" id="UP000774000"/>
    </source>
</evidence>
<evidence type="ECO:0000256" key="14">
    <source>
        <dbReference type="ARBA" id="ARBA00032370"/>
    </source>
</evidence>
<dbReference type="GO" id="GO:0005886">
    <property type="term" value="C:plasma membrane"/>
    <property type="evidence" value="ECO:0007669"/>
    <property type="project" value="UniProtKB-SubCell"/>
</dbReference>
<dbReference type="GO" id="GO:0009252">
    <property type="term" value="P:peptidoglycan biosynthetic process"/>
    <property type="evidence" value="ECO:0007669"/>
    <property type="project" value="UniProtKB-KW"/>
</dbReference>
<dbReference type="GO" id="GO:0008955">
    <property type="term" value="F:peptidoglycan glycosyltransferase activity"/>
    <property type="evidence" value="ECO:0007669"/>
    <property type="project" value="UniProtKB-EC"/>
</dbReference>
<keyword evidence="3" id="KW-1003">Cell membrane</keyword>
<keyword evidence="8" id="KW-0133">Cell shape</keyword>
<keyword evidence="5" id="KW-0328">Glycosyltransferase</keyword>
<comment type="catalytic activity">
    <reaction evidence="20">
        <text>[GlcNAc-(1-&gt;4)-Mur2Ac(oyl-L-Ala-gamma-D-Glu-L-Lys-D-Ala-D-Ala)](n)-di-trans,octa-cis-undecaprenyl diphosphate + beta-D-GlcNAc-(1-&gt;4)-Mur2Ac(oyl-L-Ala-gamma-D-Glu-L-Lys-D-Ala-D-Ala)-di-trans,octa-cis-undecaprenyl diphosphate = [GlcNAc-(1-&gt;4)-Mur2Ac(oyl-L-Ala-gamma-D-Glu-L-Lys-D-Ala-D-Ala)](n+1)-di-trans,octa-cis-undecaprenyl diphosphate + di-trans,octa-cis-undecaprenyl diphosphate + H(+)</text>
        <dbReference type="Rhea" id="RHEA:23708"/>
        <dbReference type="Rhea" id="RHEA-COMP:9602"/>
        <dbReference type="Rhea" id="RHEA-COMP:9603"/>
        <dbReference type="ChEBI" id="CHEBI:15378"/>
        <dbReference type="ChEBI" id="CHEBI:58405"/>
        <dbReference type="ChEBI" id="CHEBI:60033"/>
        <dbReference type="ChEBI" id="CHEBI:78435"/>
        <dbReference type="EC" id="2.4.99.28"/>
    </reaction>
</comment>
<evidence type="ECO:0000256" key="19">
    <source>
        <dbReference type="ARBA" id="ARBA00044770"/>
    </source>
</evidence>
<evidence type="ECO:0000256" key="16">
    <source>
        <dbReference type="ARBA" id="ARBA00038053"/>
    </source>
</evidence>
<evidence type="ECO:0000256" key="13">
    <source>
        <dbReference type="ARBA" id="ARBA00023316"/>
    </source>
</evidence>
<dbReference type="GO" id="GO:0015648">
    <property type="term" value="F:lipid-linked peptidoglycan transporter activity"/>
    <property type="evidence" value="ECO:0007669"/>
    <property type="project" value="TreeGrafter"/>
</dbReference>
<keyword evidence="6" id="KW-0808">Transferase</keyword>
<feature type="transmembrane region" description="Helical" evidence="22">
    <location>
        <begin position="78"/>
        <end position="97"/>
    </location>
</feature>
<evidence type="ECO:0000256" key="20">
    <source>
        <dbReference type="ARBA" id="ARBA00049902"/>
    </source>
</evidence>
<dbReference type="EC" id="2.4.99.28" evidence="19"/>
<dbReference type="EMBL" id="JAFBDQ010000020">
    <property type="protein sequence ID" value="MBM7557935.1"/>
    <property type="molecule type" value="Genomic_DNA"/>
</dbReference>
<evidence type="ECO:0000256" key="11">
    <source>
        <dbReference type="ARBA" id="ARBA00023136"/>
    </source>
</evidence>
<dbReference type="GO" id="GO:0071555">
    <property type="term" value="P:cell wall organization"/>
    <property type="evidence" value="ECO:0007669"/>
    <property type="project" value="UniProtKB-KW"/>
</dbReference>
<dbReference type="InterPro" id="IPR001182">
    <property type="entry name" value="FtsW/RodA"/>
</dbReference>
<feature type="transmembrane region" description="Helical" evidence="22">
    <location>
        <begin position="224"/>
        <end position="243"/>
    </location>
</feature>
<dbReference type="PANTHER" id="PTHR30474:SF2">
    <property type="entry name" value="PEPTIDOGLYCAN GLYCOSYLTRANSFERASE FTSW-RELATED"/>
    <property type="match status" value="1"/>
</dbReference>
<keyword evidence="24" id="KW-1185">Reference proteome</keyword>
<dbReference type="NCBIfam" id="TIGR02614">
    <property type="entry name" value="ftsW"/>
    <property type="match status" value="1"/>
</dbReference>
<evidence type="ECO:0000256" key="22">
    <source>
        <dbReference type="SAM" id="Phobius"/>
    </source>
</evidence>
<feature type="transmembrane region" description="Helical" evidence="22">
    <location>
        <begin position="7"/>
        <end position="28"/>
    </location>
</feature>
<dbReference type="Proteomes" id="UP000774000">
    <property type="component" value="Unassembled WGS sequence"/>
</dbReference>
<reference evidence="23" key="1">
    <citation type="submission" date="2021-01" db="EMBL/GenBank/DDBJ databases">
        <title>Genomic Encyclopedia of Type Strains, Phase IV (KMG-IV): sequencing the most valuable type-strain genomes for metagenomic binning, comparative biology and taxonomic classification.</title>
        <authorList>
            <person name="Goeker M."/>
        </authorList>
    </citation>
    <scope>NUCLEOTIDE SEQUENCE</scope>
    <source>
        <strain evidence="23">DSM 23230</strain>
    </source>
</reference>
<dbReference type="InterPro" id="IPR013437">
    <property type="entry name" value="FtsW"/>
</dbReference>
<keyword evidence="4 23" id="KW-0132">Cell division</keyword>
<sequence>MKAKNPDWIVFFAVVSLMGFGIIMVFSATSVTAYQKYDDSFHFLKRQVIWVALALGVMFFLMRIDYHKWFSTMWHPIGYLLFSLILLGAVLVFGVEINGSKRWLSAGGINFQVSEIAKLGMVMFTAWYLDKWKDHIRNFFVGLFPILTILAVVCVLILMEPDLGTTAVIGATCFVMLFAAGARVIHLGSLVAASAPLAVYAMLSEPYRRKRIFAFINPWEDPQGTGFHIIQSLYALGSGGLFGVGLGRSRQKFFYLPEPGTDFIFSVLGEELGLVGTSIVIGLYFLLAWRGLMIALRAQDLLGSMLAVGITTMITLQAIVNMGVVTGSLPVTGITLPFISYGGSSLVFMAIGIGLLLNISRYSNQ</sequence>
<dbReference type="PANTHER" id="PTHR30474">
    <property type="entry name" value="CELL CYCLE PROTEIN"/>
    <property type="match status" value="1"/>
</dbReference>
<keyword evidence="13" id="KW-0961">Cell wall biogenesis/degradation</keyword>
<keyword evidence="10 22" id="KW-1133">Transmembrane helix</keyword>
<comment type="pathway">
    <text evidence="2">Cell wall biogenesis; peptidoglycan biosynthesis.</text>
</comment>
<dbReference type="Pfam" id="PF01098">
    <property type="entry name" value="FTSW_RODA_SPOVE"/>
    <property type="match status" value="1"/>
</dbReference>
<proteinExistence type="inferred from homology"/>
<dbReference type="AlphaFoldDB" id="A0A938XUU5"/>
<evidence type="ECO:0000256" key="21">
    <source>
        <dbReference type="ARBA" id="ARBA00049966"/>
    </source>
</evidence>